<gene>
    <name evidence="1" type="ORF">AA15669_0836</name>
</gene>
<proteinExistence type="predicted"/>
<organism evidence="1 2">
    <name type="scientific">Saccharibacter floricola DSM 15669</name>
    <dbReference type="NCBI Taxonomy" id="1123227"/>
    <lineage>
        <taxon>Bacteria</taxon>
        <taxon>Pseudomonadati</taxon>
        <taxon>Pseudomonadota</taxon>
        <taxon>Alphaproteobacteria</taxon>
        <taxon>Acetobacterales</taxon>
        <taxon>Acetobacteraceae</taxon>
        <taxon>Saccharibacter</taxon>
    </lineage>
</organism>
<sequence>MINLLETDRKRFPYELPKFIINFVQQWARIDIAERAQDKVAIELRGPVNIIKRPPQ</sequence>
<accession>A0ABQ0NY03</accession>
<dbReference type="EMBL" id="BAQD01000010">
    <property type="protein sequence ID" value="GBQ06220.1"/>
    <property type="molecule type" value="Genomic_DNA"/>
</dbReference>
<dbReference type="Proteomes" id="UP001062901">
    <property type="component" value="Unassembled WGS sequence"/>
</dbReference>
<evidence type="ECO:0000313" key="1">
    <source>
        <dbReference type="EMBL" id="GBQ06220.1"/>
    </source>
</evidence>
<protein>
    <submittedName>
        <fullName evidence="1">Uncharacterized protein</fullName>
    </submittedName>
</protein>
<evidence type="ECO:0000313" key="2">
    <source>
        <dbReference type="Proteomes" id="UP001062901"/>
    </source>
</evidence>
<name>A0ABQ0NY03_9PROT</name>
<reference evidence="1" key="1">
    <citation type="submission" date="2013-04" db="EMBL/GenBank/DDBJ databases">
        <title>The genome sequencing project of 58 acetic acid bacteria.</title>
        <authorList>
            <person name="Okamoto-Kainuma A."/>
            <person name="Ishikawa M."/>
            <person name="Umino S."/>
            <person name="Koizumi Y."/>
            <person name="Shiwa Y."/>
            <person name="Yoshikawa H."/>
            <person name="Matsutani M."/>
            <person name="Matsushita K."/>
        </authorList>
    </citation>
    <scope>NUCLEOTIDE SEQUENCE</scope>
    <source>
        <strain evidence="1">DSM 15669</strain>
    </source>
</reference>
<comment type="caution">
    <text evidence="1">The sequence shown here is derived from an EMBL/GenBank/DDBJ whole genome shotgun (WGS) entry which is preliminary data.</text>
</comment>
<keyword evidence="2" id="KW-1185">Reference proteome</keyword>